<evidence type="ECO:0000259" key="6">
    <source>
        <dbReference type="Pfam" id="PF00501"/>
    </source>
</evidence>
<dbReference type="NCBIfam" id="NF002966">
    <property type="entry name" value="PRK03640.1"/>
    <property type="match status" value="1"/>
</dbReference>
<dbReference type="InterPro" id="IPR000873">
    <property type="entry name" value="AMP-dep_synth/lig_dom"/>
</dbReference>
<evidence type="ECO:0000256" key="2">
    <source>
        <dbReference type="ARBA" id="ARBA00022598"/>
    </source>
</evidence>
<evidence type="ECO:0000256" key="4">
    <source>
        <dbReference type="ARBA" id="ARBA00022840"/>
    </source>
</evidence>
<dbReference type="UniPathway" id="UPA00079"/>
<dbReference type="Pfam" id="PF00501">
    <property type="entry name" value="AMP-binding"/>
    <property type="match status" value="1"/>
</dbReference>
<dbReference type="GO" id="GO:0006631">
    <property type="term" value="P:fatty acid metabolic process"/>
    <property type="evidence" value="ECO:0007669"/>
    <property type="project" value="TreeGrafter"/>
</dbReference>
<comment type="similarity">
    <text evidence="5">Belongs to the ATP-dependent AMP-binding enzyme family. MenE subfamily.</text>
</comment>
<dbReference type="Gene3D" id="3.40.50.12780">
    <property type="entry name" value="N-terminal domain of ligase-like"/>
    <property type="match status" value="1"/>
</dbReference>
<dbReference type="GO" id="GO:0008756">
    <property type="term" value="F:o-succinylbenzoate-CoA ligase activity"/>
    <property type="evidence" value="ECO:0007669"/>
    <property type="project" value="UniProtKB-UniRule"/>
</dbReference>
<protein>
    <recommendedName>
        <fullName evidence="5">2-succinylbenzoate--CoA ligase</fullName>
        <ecNumber evidence="5">6.2.1.26</ecNumber>
    </recommendedName>
    <alternativeName>
        <fullName evidence="5">o-succinylbenzoyl-CoA synthetase</fullName>
        <shortName evidence="5">OSB-CoA synthetase</shortName>
    </alternativeName>
</protein>
<evidence type="ECO:0000256" key="5">
    <source>
        <dbReference type="HAMAP-Rule" id="MF_00731"/>
    </source>
</evidence>
<dbReference type="EC" id="6.2.1.26" evidence="5"/>
<dbReference type="InterPro" id="IPR025110">
    <property type="entry name" value="AMP-bd_C"/>
</dbReference>
<dbReference type="InterPro" id="IPR042099">
    <property type="entry name" value="ANL_N_sf"/>
</dbReference>
<evidence type="ECO:0000313" key="8">
    <source>
        <dbReference type="EMBL" id="PWU68115.1"/>
    </source>
</evidence>
<dbReference type="RefSeq" id="WP_109984631.1">
    <property type="nucleotide sequence ID" value="NZ_QGTD01000009.1"/>
</dbReference>
<dbReference type="SUPFAM" id="SSF56801">
    <property type="entry name" value="Acetyl-CoA synthetase-like"/>
    <property type="match status" value="1"/>
</dbReference>
<evidence type="ECO:0000256" key="3">
    <source>
        <dbReference type="ARBA" id="ARBA00022741"/>
    </source>
</evidence>
<sequence length="489" mass="54449">MSEVMEHWLDKRVALSPDALAIETPEGEQWTFFRLQQEAKLFAKKLANVACKQKHIGILSGNSVEMVVAFLACTYIQAPVVFLNTRLTEKEIEKQCQAADVDLLLTSTYYRSKAKQLSTTSYTFNQIRELETMSISLPSSIKMEGLCSMMFTSGTTGTAKAVMHRYKNHWASAVASALNLGLLSTDKWLACLPLFHIGGLSIILKGIIYGMPVYLLERFDEQIVHQAIIDKGVSIVSVVSVTCMRLLQLLGKQRYPKNFRCMLLGGGPAPQPLLEKARALDVPIVQTFGMTETSSQIATLNEHDALRKIGSAGHALFSASLEIRKNGKQAAVNEIGEIVVRGPMVTDGYYKREEANLASFQEGWFLTGDLGYQDEEGFLYVVDRRSDLIISGGENIYPAEIEDCLLSMPTIAEAGVVGIPDPVWGEVPVAFVVKRDGALTQDDIVKHCRSRLARFKIPKQIFFTDVLPRNATNKLQRHQLKKWIEERNG</sequence>
<keyword evidence="9" id="KW-1185">Reference proteome</keyword>
<keyword evidence="4 5" id="KW-0067">ATP-binding</keyword>
<dbReference type="PANTHER" id="PTHR43201">
    <property type="entry name" value="ACYL-COA SYNTHETASE"/>
    <property type="match status" value="1"/>
</dbReference>
<reference evidence="8 9" key="1">
    <citation type="submission" date="2018-05" db="EMBL/GenBank/DDBJ databases">
        <title>Genomic analysis of Gracilibacillus dipsosauri DD1 reveals novel features of a salt-tolerant amylase.</title>
        <authorList>
            <person name="Deutch C.E."/>
            <person name="Yang S."/>
        </authorList>
    </citation>
    <scope>NUCLEOTIDE SEQUENCE [LARGE SCALE GENOMIC DNA]</scope>
    <source>
        <strain evidence="8 9">DD1</strain>
    </source>
</reference>
<keyword evidence="1 5" id="KW-0474">Menaquinone biosynthesis</keyword>
<dbReference type="Proteomes" id="UP000245624">
    <property type="component" value="Unassembled WGS sequence"/>
</dbReference>
<dbReference type="EMBL" id="QGTD01000009">
    <property type="protein sequence ID" value="PWU68115.1"/>
    <property type="molecule type" value="Genomic_DNA"/>
</dbReference>
<evidence type="ECO:0000313" key="9">
    <source>
        <dbReference type="Proteomes" id="UP000245624"/>
    </source>
</evidence>
<comment type="caution">
    <text evidence="8">The sequence shown here is derived from an EMBL/GenBank/DDBJ whole genome shotgun (WGS) entry which is preliminary data.</text>
</comment>
<dbReference type="OrthoDB" id="9762242at2"/>
<dbReference type="AlphaFoldDB" id="A0A317KXA9"/>
<comment type="pathway">
    <text evidence="5">Quinol/quinone metabolism; menaquinone biosynthesis.</text>
</comment>
<dbReference type="GO" id="GO:0031956">
    <property type="term" value="F:medium-chain fatty acid-CoA ligase activity"/>
    <property type="evidence" value="ECO:0007669"/>
    <property type="project" value="TreeGrafter"/>
</dbReference>
<accession>A0A317KXA9</accession>
<dbReference type="PROSITE" id="PS00455">
    <property type="entry name" value="AMP_BINDING"/>
    <property type="match status" value="1"/>
</dbReference>
<keyword evidence="2 5" id="KW-0436">Ligase</keyword>
<dbReference type="Gene3D" id="3.30.300.30">
    <property type="match status" value="1"/>
</dbReference>
<dbReference type="NCBIfam" id="TIGR01923">
    <property type="entry name" value="menE"/>
    <property type="match status" value="1"/>
</dbReference>
<dbReference type="FunFam" id="3.30.300.30:FF:000008">
    <property type="entry name" value="2,3-dihydroxybenzoate-AMP ligase"/>
    <property type="match status" value="1"/>
</dbReference>
<dbReference type="Pfam" id="PF13193">
    <property type="entry name" value="AMP-binding_C"/>
    <property type="match status" value="1"/>
</dbReference>
<name>A0A317KXA9_9BACI</name>
<dbReference type="GO" id="GO:0005524">
    <property type="term" value="F:ATP binding"/>
    <property type="evidence" value="ECO:0007669"/>
    <property type="project" value="UniProtKB-KW"/>
</dbReference>
<dbReference type="InterPro" id="IPR010192">
    <property type="entry name" value="MenE"/>
</dbReference>
<dbReference type="GO" id="GO:0009234">
    <property type="term" value="P:menaquinone biosynthetic process"/>
    <property type="evidence" value="ECO:0007669"/>
    <property type="project" value="UniProtKB-UniRule"/>
</dbReference>
<organism evidence="8 9">
    <name type="scientific">Gracilibacillus dipsosauri</name>
    <dbReference type="NCBI Taxonomy" id="178340"/>
    <lineage>
        <taxon>Bacteria</taxon>
        <taxon>Bacillati</taxon>
        <taxon>Bacillota</taxon>
        <taxon>Bacilli</taxon>
        <taxon>Bacillales</taxon>
        <taxon>Bacillaceae</taxon>
        <taxon>Gracilibacillus</taxon>
    </lineage>
</organism>
<keyword evidence="3 5" id="KW-0547">Nucleotide-binding</keyword>
<proteinExistence type="inferred from homology"/>
<comment type="pathway">
    <text evidence="5">Quinol/quinone metabolism; 1,4-dihydroxy-2-naphthoate biosynthesis; 1,4-dihydroxy-2-naphthoate from chorismate: step 5/7.</text>
</comment>
<dbReference type="HAMAP" id="MF_00731">
    <property type="entry name" value="MenE"/>
    <property type="match status" value="1"/>
</dbReference>
<dbReference type="InterPro" id="IPR045851">
    <property type="entry name" value="AMP-bd_C_sf"/>
</dbReference>
<comment type="catalytic activity">
    <reaction evidence="5">
        <text>2-succinylbenzoate + ATP + CoA = 2-succinylbenzoyl-CoA + AMP + diphosphate</text>
        <dbReference type="Rhea" id="RHEA:17009"/>
        <dbReference type="ChEBI" id="CHEBI:18325"/>
        <dbReference type="ChEBI" id="CHEBI:30616"/>
        <dbReference type="ChEBI" id="CHEBI:33019"/>
        <dbReference type="ChEBI" id="CHEBI:57287"/>
        <dbReference type="ChEBI" id="CHEBI:57364"/>
        <dbReference type="ChEBI" id="CHEBI:456215"/>
        <dbReference type="EC" id="6.2.1.26"/>
    </reaction>
</comment>
<feature type="domain" description="AMP-dependent synthetase/ligase" evidence="6">
    <location>
        <begin position="10"/>
        <end position="350"/>
    </location>
</feature>
<feature type="domain" description="AMP-binding enzyme C-terminal" evidence="7">
    <location>
        <begin position="400"/>
        <end position="474"/>
    </location>
</feature>
<dbReference type="PANTHER" id="PTHR43201:SF5">
    <property type="entry name" value="MEDIUM-CHAIN ACYL-COA LIGASE ACSF2, MITOCHONDRIAL"/>
    <property type="match status" value="1"/>
</dbReference>
<evidence type="ECO:0000259" key="7">
    <source>
        <dbReference type="Pfam" id="PF13193"/>
    </source>
</evidence>
<dbReference type="InterPro" id="IPR020845">
    <property type="entry name" value="AMP-binding_CS"/>
</dbReference>
<comment type="function">
    <text evidence="5">Converts 2-succinylbenzoate (OSB) to 2-succinylbenzoyl-CoA (OSB-CoA).</text>
</comment>
<evidence type="ECO:0000256" key="1">
    <source>
        <dbReference type="ARBA" id="ARBA00022428"/>
    </source>
</evidence>
<gene>
    <name evidence="5 8" type="primary">menE</name>
    <name evidence="8" type="ORF">DLJ74_11830</name>
</gene>
<dbReference type="UniPathway" id="UPA01057">
    <property type="reaction ID" value="UER00166"/>
</dbReference>